<feature type="transmembrane region" description="Helical" evidence="6">
    <location>
        <begin position="160"/>
        <end position="178"/>
    </location>
</feature>
<gene>
    <name evidence="7" type="ORF">RS81_01372</name>
</gene>
<keyword evidence="8" id="KW-1185">Reference proteome</keyword>
<reference evidence="7 8" key="1">
    <citation type="submission" date="2015-02" db="EMBL/GenBank/DDBJ databases">
        <title>Draft genome sequences of ten Microbacterium spp. with emphasis on heavy metal contaminated environments.</title>
        <authorList>
            <person name="Corretto E."/>
        </authorList>
    </citation>
    <scope>NUCLEOTIDE SEQUENCE [LARGE SCALE GENOMIC DNA]</scope>
    <source>
        <strain evidence="7 8">DSM 12510</strain>
    </source>
</reference>
<dbReference type="RefSeq" id="WP_045275332.1">
    <property type="nucleotide sequence ID" value="NZ_BAAAUP010000013.1"/>
</dbReference>
<keyword evidence="5 6" id="KW-0472">Membrane</keyword>
<dbReference type="OrthoDB" id="4773026at2"/>
<evidence type="ECO:0000313" key="7">
    <source>
        <dbReference type="EMBL" id="KJL41305.1"/>
    </source>
</evidence>
<protein>
    <submittedName>
        <fullName evidence="7">YhhN-like protein</fullName>
    </submittedName>
</protein>
<sequence length="250" mass="26261">MPRPAVTTAVAFAPYAIVSAVHVTAQFVGAEQVGTPTKALLMPALALAVVAVVFVGTRATTDAAPQPAAKAPAALAYRGPVIALLLTAIALSWLGDEAGLFFPFAPTLPLMLLFFGLAHLCYIWLFWRHLAVRRVPLWALAYAVWWVAMLGVLGAHIGGLLIAVAVYGIVLGGTAVAASRCHPVIVWGGVFFLASDTILAFRLFVPDAMPAWTSGAVMLTYCLGQGLLAAGVLVSERTRVARPASEAMSR</sequence>
<name>A0A0M2H9J6_9MICO</name>
<feature type="transmembrane region" description="Helical" evidence="6">
    <location>
        <begin position="211"/>
        <end position="234"/>
    </location>
</feature>
<keyword evidence="3 6" id="KW-0812">Transmembrane</keyword>
<dbReference type="EMBL" id="JYIZ01000044">
    <property type="protein sequence ID" value="KJL41305.1"/>
    <property type="molecule type" value="Genomic_DNA"/>
</dbReference>
<evidence type="ECO:0000256" key="3">
    <source>
        <dbReference type="ARBA" id="ARBA00022692"/>
    </source>
</evidence>
<evidence type="ECO:0000256" key="2">
    <source>
        <dbReference type="ARBA" id="ARBA00007375"/>
    </source>
</evidence>
<feature type="transmembrane region" description="Helical" evidence="6">
    <location>
        <begin position="185"/>
        <end position="205"/>
    </location>
</feature>
<evidence type="ECO:0000256" key="1">
    <source>
        <dbReference type="ARBA" id="ARBA00004141"/>
    </source>
</evidence>
<dbReference type="STRING" id="92835.RS81_01372"/>
<feature type="transmembrane region" description="Helical" evidence="6">
    <location>
        <begin position="137"/>
        <end position="154"/>
    </location>
</feature>
<evidence type="ECO:0000256" key="5">
    <source>
        <dbReference type="ARBA" id="ARBA00023136"/>
    </source>
</evidence>
<evidence type="ECO:0000313" key="8">
    <source>
        <dbReference type="Proteomes" id="UP000033956"/>
    </source>
</evidence>
<organism evidence="7 8">
    <name type="scientific">Microbacterium terrae</name>
    <dbReference type="NCBI Taxonomy" id="69369"/>
    <lineage>
        <taxon>Bacteria</taxon>
        <taxon>Bacillati</taxon>
        <taxon>Actinomycetota</taxon>
        <taxon>Actinomycetes</taxon>
        <taxon>Micrococcales</taxon>
        <taxon>Microbacteriaceae</taxon>
        <taxon>Microbacterium</taxon>
    </lineage>
</organism>
<comment type="subcellular location">
    <subcellularLocation>
        <location evidence="1">Membrane</location>
        <topology evidence="1">Multi-pass membrane protein</topology>
    </subcellularLocation>
</comment>
<feature type="transmembrane region" description="Helical" evidence="6">
    <location>
        <begin position="73"/>
        <end position="94"/>
    </location>
</feature>
<feature type="transmembrane region" description="Helical" evidence="6">
    <location>
        <begin position="100"/>
        <end position="125"/>
    </location>
</feature>
<dbReference type="GO" id="GO:0016020">
    <property type="term" value="C:membrane"/>
    <property type="evidence" value="ECO:0007669"/>
    <property type="project" value="UniProtKB-SubCell"/>
</dbReference>
<proteinExistence type="inferred from homology"/>
<comment type="similarity">
    <text evidence="2">Belongs to the TMEM86 family.</text>
</comment>
<dbReference type="Proteomes" id="UP000033956">
    <property type="component" value="Unassembled WGS sequence"/>
</dbReference>
<dbReference type="AlphaFoldDB" id="A0A0M2H9J6"/>
<dbReference type="PATRIC" id="fig|92835.4.peg.1392"/>
<comment type="caution">
    <text evidence="7">The sequence shown here is derived from an EMBL/GenBank/DDBJ whole genome shotgun (WGS) entry which is preliminary data.</text>
</comment>
<evidence type="ECO:0000256" key="4">
    <source>
        <dbReference type="ARBA" id="ARBA00022989"/>
    </source>
</evidence>
<evidence type="ECO:0000256" key="6">
    <source>
        <dbReference type="SAM" id="Phobius"/>
    </source>
</evidence>
<feature type="transmembrane region" description="Helical" evidence="6">
    <location>
        <begin position="40"/>
        <end position="61"/>
    </location>
</feature>
<accession>A0A0M2H9J6</accession>
<dbReference type="Pfam" id="PF07947">
    <property type="entry name" value="YhhN"/>
    <property type="match status" value="1"/>
</dbReference>
<dbReference type="InterPro" id="IPR012506">
    <property type="entry name" value="TMEM86B-like"/>
</dbReference>
<keyword evidence="4 6" id="KW-1133">Transmembrane helix</keyword>